<protein>
    <submittedName>
        <fullName evidence="1">Uncharacterized protein</fullName>
    </submittedName>
</protein>
<evidence type="ECO:0000313" key="1">
    <source>
        <dbReference type="EMBL" id="TDP29791.1"/>
    </source>
</evidence>
<name>A0A4R6P3B8_NOCIG</name>
<dbReference type="AlphaFoldDB" id="A0A4R6P3B8"/>
<accession>A0A4R6P3B8</accession>
<dbReference type="Proteomes" id="UP000295087">
    <property type="component" value="Unassembled WGS sequence"/>
</dbReference>
<keyword evidence="2" id="KW-1185">Reference proteome</keyword>
<gene>
    <name evidence="1" type="ORF">DFR75_11259</name>
</gene>
<comment type="caution">
    <text evidence="1">The sequence shown here is derived from an EMBL/GenBank/DDBJ whole genome shotgun (WGS) entry which is preliminary data.</text>
</comment>
<organism evidence="1 2">
    <name type="scientific">Nocardia ignorata</name>
    <dbReference type="NCBI Taxonomy" id="145285"/>
    <lineage>
        <taxon>Bacteria</taxon>
        <taxon>Bacillati</taxon>
        <taxon>Actinomycetota</taxon>
        <taxon>Actinomycetes</taxon>
        <taxon>Mycobacteriales</taxon>
        <taxon>Nocardiaceae</taxon>
        <taxon>Nocardia</taxon>
    </lineage>
</organism>
<dbReference type="EMBL" id="SNXK01000012">
    <property type="protein sequence ID" value="TDP29791.1"/>
    <property type="molecule type" value="Genomic_DNA"/>
</dbReference>
<evidence type="ECO:0000313" key="2">
    <source>
        <dbReference type="Proteomes" id="UP000295087"/>
    </source>
</evidence>
<proteinExistence type="predicted"/>
<dbReference type="RefSeq" id="WP_067496508.1">
    <property type="nucleotide sequence ID" value="NZ_SNXK01000012.1"/>
</dbReference>
<sequence length="71" mass="8086">MSMKYVRDYYAVPAKRGGRVRYTGDGAPRLGTITSARHGGLRIRLDGDKHPLPFHPTWELEYLTEETTDAH</sequence>
<reference evidence="1 2" key="1">
    <citation type="submission" date="2019-03" db="EMBL/GenBank/DDBJ databases">
        <title>Genomic Encyclopedia of Type Strains, Phase IV (KMG-IV): sequencing the most valuable type-strain genomes for metagenomic binning, comparative biology and taxonomic classification.</title>
        <authorList>
            <person name="Goeker M."/>
        </authorList>
    </citation>
    <scope>NUCLEOTIDE SEQUENCE [LARGE SCALE GENOMIC DNA]</scope>
    <source>
        <strain evidence="1 2">DSM 44496</strain>
    </source>
</reference>